<organism evidence="1 2">
    <name type="scientific">Etheostoma spectabile</name>
    <name type="common">orangethroat darter</name>
    <dbReference type="NCBI Taxonomy" id="54343"/>
    <lineage>
        <taxon>Eukaryota</taxon>
        <taxon>Metazoa</taxon>
        <taxon>Chordata</taxon>
        <taxon>Craniata</taxon>
        <taxon>Vertebrata</taxon>
        <taxon>Euteleostomi</taxon>
        <taxon>Actinopterygii</taxon>
        <taxon>Neopterygii</taxon>
        <taxon>Teleostei</taxon>
        <taxon>Neoteleostei</taxon>
        <taxon>Acanthomorphata</taxon>
        <taxon>Eupercaria</taxon>
        <taxon>Perciformes</taxon>
        <taxon>Percoidei</taxon>
        <taxon>Percidae</taxon>
        <taxon>Etheostomatinae</taxon>
        <taxon>Etheostoma</taxon>
    </lineage>
</organism>
<proteinExistence type="predicted"/>
<name>A0A5J5CUK6_9PERO</name>
<accession>A0A5J5CUK6</accession>
<sequence>GLHVVGRQHALLAGALHAAVHPALVDLLHVHDHISVHKGHLVFIGSRVVGLNSSKAMEDLPRRWEAGRRPPVALVQEWAHSGSSERLQAAGILVKQKDKRTAEE</sequence>
<feature type="non-terminal residue" evidence="1">
    <location>
        <position position="1"/>
    </location>
</feature>
<dbReference type="Proteomes" id="UP000327493">
    <property type="component" value="Chromosome 15"/>
</dbReference>
<gene>
    <name evidence="1" type="ORF">FQN60_004091</name>
</gene>
<protein>
    <submittedName>
        <fullName evidence="1">Uncharacterized protein</fullName>
    </submittedName>
</protein>
<evidence type="ECO:0000313" key="1">
    <source>
        <dbReference type="EMBL" id="KAA8585397.1"/>
    </source>
</evidence>
<evidence type="ECO:0000313" key="2">
    <source>
        <dbReference type="Proteomes" id="UP000327493"/>
    </source>
</evidence>
<dbReference type="AlphaFoldDB" id="A0A5J5CUK6"/>
<keyword evidence="2" id="KW-1185">Reference proteome</keyword>
<reference evidence="1 2" key="1">
    <citation type="submission" date="2019-08" db="EMBL/GenBank/DDBJ databases">
        <title>A chromosome-level genome assembly, high-density linkage maps, and genome scans reveal the genomic architecture of hybrid incompatibilities underlying speciation via character displacement in darters (Percidae: Etheostominae).</title>
        <authorList>
            <person name="Moran R.L."/>
            <person name="Catchen J.M."/>
            <person name="Fuller R.C."/>
        </authorList>
    </citation>
    <scope>NUCLEOTIDE SEQUENCE [LARGE SCALE GENOMIC DNA]</scope>
    <source>
        <strain evidence="1">EspeVRDwgs_2016</strain>
        <tissue evidence="1">Muscle</tissue>
    </source>
</reference>
<dbReference type="EMBL" id="VOFY01000015">
    <property type="protein sequence ID" value="KAA8585397.1"/>
    <property type="molecule type" value="Genomic_DNA"/>
</dbReference>
<comment type="caution">
    <text evidence="1">The sequence shown here is derived from an EMBL/GenBank/DDBJ whole genome shotgun (WGS) entry which is preliminary data.</text>
</comment>